<reference evidence="4 5" key="1">
    <citation type="submission" date="2020-06" db="EMBL/GenBank/DDBJ databases">
        <title>Methanofollis fontis sp. nov., a methanogen isolated from marine sediments near a cold seep at Four-Way Closure Ridge offshore southwestern Taiwan.</title>
        <authorList>
            <person name="Chen S.-C."/>
            <person name="Teng N.-H."/>
            <person name="Lin Y.-S."/>
            <person name="Lai M.-C."/>
            <person name="Chen H.-H."/>
            <person name="Wang C.-C."/>
        </authorList>
    </citation>
    <scope>NUCLEOTIDE SEQUENCE [LARGE SCALE GENOMIC DNA]</scope>
    <source>
        <strain evidence="4 5">DSM 2702</strain>
    </source>
</reference>
<comment type="cofactor">
    <cofactor evidence="1">
        <name>Mg(2+)</name>
        <dbReference type="ChEBI" id="CHEBI:18420"/>
    </cofactor>
</comment>
<dbReference type="GO" id="GO:0016787">
    <property type="term" value="F:hydrolase activity"/>
    <property type="evidence" value="ECO:0007669"/>
    <property type="project" value="UniProtKB-KW"/>
</dbReference>
<dbReference type="InterPro" id="IPR000086">
    <property type="entry name" value="NUDIX_hydrolase_dom"/>
</dbReference>
<accession>A0A7K4HNJ2</accession>
<dbReference type="EMBL" id="JABXWR010000001">
    <property type="protein sequence ID" value="NVO66732.1"/>
    <property type="molecule type" value="Genomic_DNA"/>
</dbReference>
<sequence length="165" mass="18500">MTEIYRGRRLSVELNRYTLPDGTERERVVVRPGNAAVMLPIEGDHCYLLRQYRFAIGAWIYEAPAGTLEEGEEPIETARREIIEECGLAAGELIPRGFIYTTPGFSDERVYLFEARGLSPSSAYSPDDDEQIEVVRVPIADLPAMCRDGRISDAKTIAIVFRCLG</sequence>
<evidence type="ECO:0000259" key="3">
    <source>
        <dbReference type="PROSITE" id="PS51462"/>
    </source>
</evidence>
<dbReference type="PANTHER" id="PTHR11839:SF18">
    <property type="entry name" value="NUDIX HYDROLASE DOMAIN-CONTAINING PROTEIN"/>
    <property type="match status" value="1"/>
</dbReference>
<comment type="caution">
    <text evidence="4">The sequence shown here is derived from an EMBL/GenBank/DDBJ whole genome shotgun (WGS) entry which is preliminary data.</text>
</comment>
<dbReference type="RefSeq" id="WP_176788400.1">
    <property type="nucleotide sequence ID" value="NZ_JABXWR010000001.1"/>
</dbReference>
<dbReference type="PROSITE" id="PS00893">
    <property type="entry name" value="NUDIX_BOX"/>
    <property type="match status" value="1"/>
</dbReference>
<gene>
    <name evidence="4" type="ORF">HWN36_05265</name>
</gene>
<evidence type="ECO:0000256" key="1">
    <source>
        <dbReference type="ARBA" id="ARBA00001946"/>
    </source>
</evidence>
<dbReference type="GO" id="GO:0006753">
    <property type="term" value="P:nucleoside phosphate metabolic process"/>
    <property type="evidence" value="ECO:0007669"/>
    <property type="project" value="TreeGrafter"/>
</dbReference>
<dbReference type="SUPFAM" id="SSF55811">
    <property type="entry name" value="Nudix"/>
    <property type="match status" value="1"/>
</dbReference>
<dbReference type="AlphaFoldDB" id="A0A7K4HNJ2"/>
<dbReference type="Proteomes" id="UP000570823">
    <property type="component" value="Unassembled WGS sequence"/>
</dbReference>
<name>A0A7K4HNJ2_9EURY</name>
<dbReference type="PANTHER" id="PTHR11839">
    <property type="entry name" value="UDP/ADP-SUGAR PYROPHOSPHATASE"/>
    <property type="match status" value="1"/>
</dbReference>
<keyword evidence="5" id="KW-1185">Reference proteome</keyword>
<organism evidence="4 5">
    <name type="scientific">Methanofollis tationis</name>
    <dbReference type="NCBI Taxonomy" id="81417"/>
    <lineage>
        <taxon>Archaea</taxon>
        <taxon>Methanobacteriati</taxon>
        <taxon>Methanobacteriota</taxon>
        <taxon>Stenosarchaea group</taxon>
        <taxon>Methanomicrobia</taxon>
        <taxon>Methanomicrobiales</taxon>
        <taxon>Methanomicrobiaceae</taxon>
        <taxon>Methanofollis</taxon>
    </lineage>
</organism>
<evidence type="ECO:0000313" key="4">
    <source>
        <dbReference type="EMBL" id="NVO66732.1"/>
    </source>
</evidence>
<dbReference type="InterPro" id="IPR015797">
    <property type="entry name" value="NUDIX_hydrolase-like_dom_sf"/>
</dbReference>
<feature type="domain" description="Nudix hydrolase" evidence="3">
    <location>
        <begin position="30"/>
        <end position="159"/>
    </location>
</feature>
<proteinExistence type="predicted"/>
<dbReference type="Pfam" id="PF00293">
    <property type="entry name" value="NUDIX"/>
    <property type="match status" value="1"/>
</dbReference>
<dbReference type="InterPro" id="IPR020084">
    <property type="entry name" value="NUDIX_hydrolase_CS"/>
</dbReference>
<dbReference type="CDD" id="cd03424">
    <property type="entry name" value="NUDIX_ADPRase_Nudt5_UGPPase_Nudt14"/>
    <property type="match status" value="1"/>
</dbReference>
<evidence type="ECO:0000256" key="2">
    <source>
        <dbReference type="ARBA" id="ARBA00022801"/>
    </source>
</evidence>
<dbReference type="GO" id="GO:0019693">
    <property type="term" value="P:ribose phosphate metabolic process"/>
    <property type="evidence" value="ECO:0007669"/>
    <property type="project" value="TreeGrafter"/>
</dbReference>
<dbReference type="PROSITE" id="PS51462">
    <property type="entry name" value="NUDIX"/>
    <property type="match status" value="1"/>
</dbReference>
<evidence type="ECO:0000313" key="5">
    <source>
        <dbReference type="Proteomes" id="UP000570823"/>
    </source>
</evidence>
<keyword evidence="2 4" id="KW-0378">Hydrolase</keyword>
<dbReference type="Gene3D" id="3.90.79.10">
    <property type="entry name" value="Nucleoside Triphosphate Pyrophosphohydrolase"/>
    <property type="match status" value="1"/>
</dbReference>
<protein>
    <submittedName>
        <fullName evidence="4">NUDIX hydrolase</fullName>
    </submittedName>
</protein>